<feature type="compositionally biased region" description="Low complexity" evidence="8">
    <location>
        <begin position="993"/>
        <end position="1002"/>
    </location>
</feature>
<feature type="compositionally biased region" description="Low complexity" evidence="8">
    <location>
        <begin position="1720"/>
        <end position="1730"/>
    </location>
</feature>
<keyword evidence="11" id="KW-1185">Reference proteome</keyword>
<feature type="compositionally biased region" description="Polar residues" evidence="8">
    <location>
        <begin position="59"/>
        <end position="73"/>
    </location>
</feature>
<evidence type="ECO:0000256" key="4">
    <source>
        <dbReference type="ARBA" id="ARBA00022840"/>
    </source>
</evidence>
<dbReference type="Proteomes" id="UP001642501">
    <property type="component" value="Unassembled WGS sequence"/>
</dbReference>
<dbReference type="PROSITE" id="PS00411">
    <property type="entry name" value="KINESIN_MOTOR_1"/>
    <property type="match status" value="1"/>
</dbReference>
<name>A0ABP0DIK8_9PEZI</name>
<evidence type="ECO:0000256" key="7">
    <source>
        <dbReference type="SAM" id="Coils"/>
    </source>
</evidence>
<feature type="coiled-coil region" evidence="7">
    <location>
        <begin position="1085"/>
        <end position="1137"/>
    </location>
</feature>
<dbReference type="SUPFAM" id="SSF52540">
    <property type="entry name" value="P-loop containing nucleoside triphosphate hydrolases"/>
    <property type="match status" value="1"/>
</dbReference>
<feature type="compositionally biased region" description="Basic and acidic residues" evidence="8">
    <location>
        <begin position="834"/>
        <end position="855"/>
    </location>
</feature>
<feature type="region of interest" description="Disordered" evidence="8">
    <location>
        <begin position="831"/>
        <end position="855"/>
    </location>
</feature>
<feature type="compositionally biased region" description="Pro residues" evidence="8">
    <location>
        <begin position="1707"/>
        <end position="1719"/>
    </location>
</feature>
<dbReference type="PANTHER" id="PTHR47969:SF15">
    <property type="entry name" value="CHROMOSOME-ASSOCIATED KINESIN KIF4A-RELATED"/>
    <property type="match status" value="1"/>
</dbReference>
<feature type="coiled-coil region" evidence="7">
    <location>
        <begin position="1207"/>
        <end position="1387"/>
    </location>
</feature>
<feature type="compositionally biased region" description="Polar residues" evidence="8">
    <location>
        <begin position="970"/>
        <end position="980"/>
    </location>
</feature>
<feature type="coiled-coil region" evidence="7">
    <location>
        <begin position="589"/>
        <end position="616"/>
    </location>
</feature>
<feature type="region of interest" description="Disordered" evidence="8">
    <location>
        <begin position="962"/>
        <end position="1002"/>
    </location>
</feature>
<feature type="region of interest" description="Disordered" evidence="8">
    <location>
        <begin position="31"/>
        <end position="81"/>
    </location>
</feature>
<evidence type="ECO:0000256" key="8">
    <source>
        <dbReference type="SAM" id="MobiDB-lite"/>
    </source>
</evidence>
<feature type="compositionally biased region" description="Polar residues" evidence="8">
    <location>
        <begin position="1685"/>
        <end position="1703"/>
    </location>
</feature>
<comment type="subcellular location">
    <subcellularLocation>
        <location evidence="1">Cytoplasm</location>
    </subcellularLocation>
</comment>
<evidence type="ECO:0000256" key="2">
    <source>
        <dbReference type="ARBA" id="ARBA00022490"/>
    </source>
</evidence>
<feature type="domain" description="Kinesin motor" evidence="9">
    <location>
        <begin position="83"/>
        <end position="468"/>
    </location>
</feature>
<keyword evidence="3 6" id="KW-0547">Nucleotide-binding</keyword>
<dbReference type="SMART" id="SM00129">
    <property type="entry name" value="KISc"/>
    <property type="match status" value="1"/>
</dbReference>
<dbReference type="Pfam" id="PF00225">
    <property type="entry name" value="Kinesin"/>
    <property type="match status" value="1"/>
</dbReference>
<protein>
    <recommendedName>
        <fullName evidence="9">Kinesin motor domain-containing protein</fullName>
    </recommendedName>
</protein>
<comment type="caution">
    <text evidence="10">The sequence shown here is derived from an EMBL/GenBank/DDBJ whole genome shotgun (WGS) entry which is preliminary data.</text>
</comment>
<keyword evidence="4 6" id="KW-0067">ATP-binding</keyword>
<keyword evidence="2" id="KW-0963">Cytoplasm</keyword>
<feature type="coiled-coil region" evidence="7">
    <location>
        <begin position="1430"/>
        <end position="1457"/>
    </location>
</feature>
<keyword evidence="5 7" id="KW-0175">Coiled coil</keyword>
<evidence type="ECO:0000256" key="1">
    <source>
        <dbReference type="ARBA" id="ARBA00004496"/>
    </source>
</evidence>
<dbReference type="InterPro" id="IPR019821">
    <property type="entry name" value="Kinesin_motor_CS"/>
</dbReference>
<feature type="binding site" evidence="6">
    <location>
        <begin position="170"/>
        <end position="177"/>
    </location>
    <ligand>
        <name>ATP</name>
        <dbReference type="ChEBI" id="CHEBI:30616"/>
    </ligand>
</feature>
<feature type="compositionally biased region" description="Basic and acidic residues" evidence="8">
    <location>
        <begin position="1828"/>
        <end position="1837"/>
    </location>
</feature>
<evidence type="ECO:0000259" key="9">
    <source>
        <dbReference type="PROSITE" id="PS50067"/>
    </source>
</evidence>
<feature type="region of interest" description="Disordered" evidence="8">
    <location>
        <begin position="1814"/>
        <end position="1837"/>
    </location>
</feature>
<feature type="coiled-coil region" evidence="7">
    <location>
        <begin position="1481"/>
        <end position="1539"/>
    </location>
</feature>
<evidence type="ECO:0000256" key="6">
    <source>
        <dbReference type="PROSITE-ProRule" id="PRU00283"/>
    </source>
</evidence>
<evidence type="ECO:0000256" key="5">
    <source>
        <dbReference type="ARBA" id="ARBA00023054"/>
    </source>
</evidence>
<feature type="coiled-coil region" evidence="7">
    <location>
        <begin position="701"/>
        <end position="735"/>
    </location>
</feature>
<keyword evidence="6" id="KW-0505">Motor protein</keyword>
<feature type="compositionally biased region" description="Polar residues" evidence="8">
    <location>
        <begin position="1731"/>
        <end position="1741"/>
    </location>
</feature>
<feature type="coiled-coil region" evidence="7">
    <location>
        <begin position="1600"/>
        <end position="1673"/>
    </location>
</feature>
<dbReference type="Gene3D" id="3.40.850.10">
    <property type="entry name" value="Kinesin motor domain"/>
    <property type="match status" value="1"/>
</dbReference>
<evidence type="ECO:0000256" key="3">
    <source>
        <dbReference type="ARBA" id="ARBA00022741"/>
    </source>
</evidence>
<evidence type="ECO:0000313" key="10">
    <source>
        <dbReference type="EMBL" id="CAK7268027.1"/>
    </source>
</evidence>
<dbReference type="InterPro" id="IPR001752">
    <property type="entry name" value="Kinesin_motor_dom"/>
</dbReference>
<dbReference type="PANTHER" id="PTHR47969">
    <property type="entry name" value="CHROMOSOME-ASSOCIATED KINESIN KIF4A-RELATED"/>
    <property type="match status" value="1"/>
</dbReference>
<feature type="region of interest" description="Disordered" evidence="8">
    <location>
        <begin position="1678"/>
        <end position="1746"/>
    </location>
</feature>
<feature type="coiled-coil region" evidence="7">
    <location>
        <begin position="909"/>
        <end position="957"/>
    </location>
</feature>
<dbReference type="Gene3D" id="1.10.287.1490">
    <property type="match status" value="1"/>
</dbReference>
<dbReference type="InterPro" id="IPR027417">
    <property type="entry name" value="P-loop_NTPase"/>
</dbReference>
<dbReference type="InterPro" id="IPR027640">
    <property type="entry name" value="Kinesin-like_fam"/>
</dbReference>
<feature type="region of interest" description="Disordered" evidence="8">
    <location>
        <begin position="766"/>
        <end position="819"/>
    </location>
</feature>
<dbReference type="PRINTS" id="PR00380">
    <property type="entry name" value="KINESINHEAVY"/>
</dbReference>
<dbReference type="EMBL" id="CAWUOM010000041">
    <property type="protein sequence ID" value="CAK7268027.1"/>
    <property type="molecule type" value="Genomic_DNA"/>
</dbReference>
<accession>A0ABP0DIK8</accession>
<evidence type="ECO:0000313" key="11">
    <source>
        <dbReference type="Proteomes" id="UP001642501"/>
    </source>
</evidence>
<feature type="coiled-coil region" evidence="7">
    <location>
        <begin position="535"/>
        <end position="562"/>
    </location>
</feature>
<gene>
    <name evidence="10" type="ORF">SEPCBS57363_002895</name>
</gene>
<organism evidence="10 11">
    <name type="scientific">Sporothrix epigloea</name>
    <dbReference type="NCBI Taxonomy" id="1892477"/>
    <lineage>
        <taxon>Eukaryota</taxon>
        <taxon>Fungi</taxon>
        <taxon>Dikarya</taxon>
        <taxon>Ascomycota</taxon>
        <taxon>Pezizomycotina</taxon>
        <taxon>Sordariomycetes</taxon>
        <taxon>Sordariomycetidae</taxon>
        <taxon>Ophiostomatales</taxon>
        <taxon>Ophiostomataceae</taxon>
        <taxon>Sporothrix</taxon>
    </lineage>
</organism>
<proteinExistence type="inferred from homology"/>
<comment type="similarity">
    <text evidence="6">Belongs to the TRAFAC class myosin-kinesin ATPase superfamily. Kinesin family.</text>
</comment>
<dbReference type="PROSITE" id="PS50067">
    <property type="entry name" value="KINESIN_MOTOR_2"/>
    <property type="match status" value="1"/>
</dbReference>
<sequence>MEPPVALASAPAPAVGHPTLTSFIPPANEAHDFVSNLPTSPTSSTPQRPVSAIIRPAPRSTSRMSIGSKNGGSRLSDEDGRTSVKVAVRVRPPLRSTDPGYELIPQRFQRSMVQVTSDTSLAIDSPQGRKLFVFDRVFSPDVNQEGVWDYLTDSISSFTTGYNVSLLAYGQSGAGKSYTMGTSGPTEQGDIEIMGVIPRAAAALFEILEGTKTNGNRNTMSHLRAPKGYGCSQAAPKVEKNWTLKATYVEIYNEQLRDLLIPESVSAQERTTVTIREDVKGNIILTGLHQVEINSVEDLLNALNFGSTLRQTDATAINARSSRSHAVFSLNLVQRKNGFQSTKAEKRMSVPLEAMTGTESFVTVDSKFHFVDLAGSERLKNTGAQGERAKEGISINAGLAALGKVISQLSSRQAGSHVSYRDSRLTRLLQDSLGGNAITYMIACVTPPEFHLSETLNTVQYAQRARAIQSKPRIQQIEESDKQAIVDRLKAEVAFLREQIRSAAAANSSGERRVLSVSERSERQGEREVEMQNALLDAQENYTALSQRHAKLIAEMAKARDNEAAETQQNAESGEDCATERLNRSNSFAHAVEQVVLEYEKTIQSLEQSLSSTRATLSSTETSLLEKESKCAYAETINTQLQARLQKLMDREANTENYLHDLESKLDGHTSGEEKNATIIVELRKEIARIRENEATCEDYISTLEERLAEADQDAELMQREIDRLEQVVERQRSLSKLDSLLYELDSMQQEDEPEMLPSADVGPDVLTNGSSHINGVGHGHRRTASRSIEQHVRSSSHASRHSHSHSTADVIPEEDGEAQDAADYIAPETDASIDDKAGSEQEGDERLLSEDAHSPAEEVCLDEDTSFEGTNGVLKSVTPRPSQATLYATKHSDSFSSPAQSKFVADKLENVTQELVDLRVEHEATVTEFDLLHAKYEEALRTLAELQDAVDEARHGHQTVRDSILSVAETAQTRPSSYVSDARSSESKSGHHYSSSRSLSSELSSALEIPATMEHSDAETLAPVKQEDMRTENNALSGDVSVSEVLAAVPLPAQRPEDEQEQASSPVVNGHRGLTMSPSTDSILEAEVERLRALAAEKEEAEKQLSGKYAELEQQHHQALDMVEELKTEVAKAQQAAEVTSPRLSTPVIRRKSSQNVMIIDRAHRSFASLRNIATENFEGKTDVMQNFELNMNAAMHELYARSERIQELEANVASTRKEMDMKMAIISGLTRERSSLKSAPMDMSVVSTLRDQLEKSENQLNQLKSAHTAREQQLQAELEGLRANMTLAADAKTTAQEHAEQVRSLESELAGWETKHQEALTSMGATEKQMQEQIGQLEAQLSAANEQLAENSKNAAANEESAAANAEQQQHLQTLRAEIDEYKALIDGNAAKVAELESGHASTKTALEEAVAARDAASTEATTHKSLVLELEGKIADHEKALAAHQDSLNKLHATHAREVEELQAMSREEHDKEMQVLMTEHAENVRLLESDLAEAREDLTKVATQVAFALGLDVSVEKISERIEDLIADQKALSVEQNKSYELQETVKELTSINDSVLRDLESVRSSLGAMLGADAELPRKSNATVAEQISAVQKHITDLESSNKKNTRLVDELEEQLQTNFDQAQLTTNRLSTLQSERNQQLEEAAAAKIRIQSELESVREEYAALQARFEGILPVGGDSSVPQRSNSASSQLRKSGSVASLPSPPPAIPLPPLPSSNSPPSTANNQTVPSTPTTGSMRPPSKDIAMQQMQQDQEARIRTIEKHLDAEKQLTLTLEEALTNLEDQSNKLKADCDAWRRRAQELELENKELKDKPAQDNRWSLHQVEEERKKRRDAEIARAHLEERMNAISKKKKKGSLNCF</sequence>
<feature type="region of interest" description="Disordered" evidence="8">
    <location>
        <begin position="1054"/>
        <end position="1079"/>
    </location>
</feature>
<dbReference type="InterPro" id="IPR036961">
    <property type="entry name" value="Kinesin_motor_dom_sf"/>
</dbReference>
<reference evidence="10 11" key="1">
    <citation type="submission" date="2024-01" db="EMBL/GenBank/DDBJ databases">
        <authorList>
            <person name="Allen C."/>
            <person name="Tagirdzhanova G."/>
        </authorList>
    </citation>
    <scope>NUCLEOTIDE SEQUENCE [LARGE SCALE GENOMIC DNA]</scope>
    <source>
        <strain evidence="10 11">CBS 573.63</strain>
    </source>
</reference>